<feature type="non-terminal residue" evidence="1">
    <location>
        <position position="1"/>
    </location>
</feature>
<proteinExistence type="predicted"/>
<evidence type="ECO:0000313" key="1">
    <source>
        <dbReference type="EMBL" id="CAG8733960.1"/>
    </source>
</evidence>
<sequence length="58" mass="6961">QGENPKLETHTQQAPYELQTNSQINLLQPTLRNYQRTNIKQKQLLQYKQETDDSEFIR</sequence>
<dbReference type="Proteomes" id="UP000789342">
    <property type="component" value="Unassembled WGS sequence"/>
</dbReference>
<dbReference type="EMBL" id="CAJVPV010027396">
    <property type="protein sequence ID" value="CAG8733960.1"/>
    <property type="molecule type" value="Genomic_DNA"/>
</dbReference>
<accession>A0A9N9IGK8</accession>
<protein>
    <submittedName>
        <fullName evidence="1">10179_t:CDS:1</fullName>
    </submittedName>
</protein>
<comment type="caution">
    <text evidence="1">The sequence shown here is derived from an EMBL/GenBank/DDBJ whole genome shotgun (WGS) entry which is preliminary data.</text>
</comment>
<evidence type="ECO:0000313" key="2">
    <source>
        <dbReference type="Proteomes" id="UP000789342"/>
    </source>
</evidence>
<gene>
    <name evidence="1" type="ORF">AMORRO_LOCUS14232</name>
</gene>
<reference evidence="1" key="1">
    <citation type="submission" date="2021-06" db="EMBL/GenBank/DDBJ databases">
        <authorList>
            <person name="Kallberg Y."/>
            <person name="Tangrot J."/>
            <person name="Rosling A."/>
        </authorList>
    </citation>
    <scope>NUCLEOTIDE SEQUENCE</scope>
    <source>
        <strain evidence="1">CL551</strain>
    </source>
</reference>
<organism evidence="1 2">
    <name type="scientific">Acaulospora morrowiae</name>
    <dbReference type="NCBI Taxonomy" id="94023"/>
    <lineage>
        <taxon>Eukaryota</taxon>
        <taxon>Fungi</taxon>
        <taxon>Fungi incertae sedis</taxon>
        <taxon>Mucoromycota</taxon>
        <taxon>Glomeromycotina</taxon>
        <taxon>Glomeromycetes</taxon>
        <taxon>Diversisporales</taxon>
        <taxon>Acaulosporaceae</taxon>
        <taxon>Acaulospora</taxon>
    </lineage>
</organism>
<name>A0A9N9IGK8_9GLOM</name>
<keyword evidence="2" id="KW-1185">Reference proteome</keyword>
<dbReference type="AlphaFoldDB" id="A0A9N9IGK8"/>